<name>A0A175R727_9HYPH</name>
<dbReference type="STRING" id="401562.NS365_08980"/>
<comment type="caution">
    <text evidence="1">The sequence shown here is derived from an EMBL/GenBank/DDBJ whole genome shotgun (WGS) entry which is preliminary data.</text>
</comment>
<evidence type="ECO:0000313" key="2">
    <source>
        <dbReference type="Proteomes" id="UP000078272"/>
    </source>
</evidence>
<dbReference type="Proteomes" id="UP000078272">
    <property type="component" value="Unassembled WGS sequence"/>
</dbReference>
<dbReference type="EMBL" id="LDPZ01000044">
    <property type="protein sequence ID" value="KTQ87579.1"/>
    <property type="molecule type" value="Genomic_DNA"/>
</dbReference>
<dbReference type="OrthoDB" id="7846470at2"/>
<dbReference type="AlphaFoldDB" id="A0A175R727"/>
<gene>
    <name evidence="1" type="ORF">NS226_17490</name>
</gene>
<proteinExistence type="predicted"/>
<dbReference type="RefSeq" id="WP_058636055.1">
    <property type="nucleotide sequence ID" value="NZ_LDPZ01000044.1"/>
</dbReference>
<accession>A0A175R727</accession>
<reference evidence="1 2" key="1">
    <citation type="journal article" date="2016" name="Front. Microbiol.">
        <title>Genomic Resource of Rice Seed Associated Bacteria.</title>
        <authorList>
            <person name="Midha S."/>
            <person name="Bansal K."/>
            <person name="Sharma S."/>
            <person name="Kumar N."/>
            <person name="Patil P.P."/>
            <person name="Chaudhry V."/>
            <person name="Patil P.B."/>
        </authorList>
    </citation>
    <scope>NUCLEOTIDE SEQUENCE [LARGE SCALE GENOMIC DNA]</scope>
    <source>
        <strain evidence="1 2">NS226</strain>
    </source>
</reference>
<evidence type="ECO:0000313" key="1">
    <source>
        <dbReference type="EMBL" id="KTQ87579.1"/>
    </source>
</evidence>
<organism evidence="1 2">
    <name type="scientific">Aureimonas ureilytica</name>
    <dbReference type="NCBI Taxonomy" id="401562"/>
    <lineage>
        <taxon>Bacteria</taxon>
        <taxon>Pseudomonadati</taxon>
        <taxon>Pseudomonadota</taxon>
        <taxon>Alphaproteobacteria</taxon>
        <taxon>Hyphomicrobiales</taxon>
        <taxon>Aurantimonadaceae</taxon>
        <taxon>Aureimonas</taxon>
    </lineage>
</organism>
<protein>
    <submittedName>
        <fullName evidence="1">Uncharacterized protein</fullName>
    </submittedName>
</protein>
<dbReference type="PATRIC" id="fig|401562.3.peg.3433"/>
<sequence>MSPTSQLPPTPDFDAIETAARDAATAAARGDVFTLIGQMSYSWSNNESLLVYFIMLLLRCDRASALIVFGTLNTSRARVDLVQRLARVKLADRALSGELKRLMARFESGTRLRNDLLHAMFTVNEAGEITQTHAMRLEERAKGLRFGAAKPMDGARIEAIRHEIQAMNELNRDLWRFLPGLEAHLRTVEARGLRPGA</sequence>